<accession>A0A9Q0HXT1</accession>
<dbReference type="Proteomes" id="UP001151287">
    <property type="component" value="Unassembled WGS sequence"/>
</dbReference>
<protein>
    <recommendedName>
        <fullName evidence="2">Aminotransferase-like plant mobile domain-containing protein</fullName>
    </recommendedName>
</protein>
<dbReference type="AlphaFoldDB" id="A0A9Q0HXT1"/>
<name>A0A9Q0HXT1_9POAL</name>
<evidence type="ECO:0000313" key="4">
    <source>
        <dbReference type="Proteomes" id="UP001151287"/>
    </source>
</evidence>
<dbReference type="InterPro" id="IPR019557">
    <property type="entry name" value="AminoTfrase-like_pln_mobile"/>
</dbReference>
<evidence type="ECO:0000259" key="2">
    <source>
        <dbReference type="Pfam" id="PF10536"/>
    </source>
</evidence>
<feature type="compositionally biased region" description="Low complexity" evidence="1">
    <location>
        <begin position="31"/>
        <end position="44"/>
    </location>
</feature>
<dbReference type="InterPro" id="IPR044824">
    <property type="entry name" value="MAIN-like"/>
</dbReference>
<dbReference type="EMBL" id="JAMQYH010000001">
    <property type="protein sequence ID" value="KAJ1702447.1"/>
    <property type="molecule type" value="Genomic_DNA"/>
</dbReference>
<comment type="caution">
    <text evidence="3">The sequence shown here is derived from an EMBL/GenBank/DDBJ whole genome shotgun (WGS) entry which is preliminary data.</text>
</comment>
<dbReference type="OrthoDB" id="600090at2759"/>
<sequence>MSPRRRVPQDPRRSTRPRADPAASTSVGDPGASTSGVDAGASSSAPPPGPPPADQLLHLRESELRGVQPEVHKAKMGRSEEVDQRLVILGLIHFTELGHMPLDRSLIQGLAMFWRPETHTFHFSRVCEMTVDLEDVAFILGLPTTGLLVTGRADYDDVLLLADLALPRDTPMDDVLDCFKEKTKE</sequence>
<dbReference type="PANTHER" id="PTHR46033:SF1">
    <property type="entry name" value="PROTEIN MAIN-LIKE 2"/>
    <property type="match status" value="1"/>
</dbReference>
<organism evidence="3 4">
    <name type="scientific">Rhynchospora breviuscula</name>
    <dbReference type="NCBI Taxonomy" id="2022672"/>
    <lineage>
        <taxon>Eukaryota</taxon>
        <taxon>Viridiplantae</taxon>
        <taxon>Streptophyta</taxon>
        <taxon>Embryophyta</taxon>
        <taxon>Tracheophyta</taxon>
        <taxon>Spermatophyta</taxon>
        <taxon>Magnoliopsida</taxon>
        <taxon>Liliopsida</taxon>
        <taxon>Poales</taxon>
        <taxon>Cyperaceae</taxon>
        <taxon>Cyperoideae</taxon>
        <taxon>Rhynchosporeae</taxon>
        <taxon>Rhynchospora</taxon>
    </lineage>
</organism>
<dbReference type="PANTHER" id="PTHR46033">
    <property type="entry name" value="PROTEIN MAIN-LIKE 2"/>
    <property type="match status" value="1"/>
</dbReference>
<dbReference type="Pfam" id="PF10536">
    <property type="entry name" value="PMD"/>
    <property type="match status" value="1"/>
</dbReference>
<evidence type="ECO:0000313" key="3">
    <source>
        <dbReference type="EMBL" id="KAJ1702447.1"/>
    </source>
</evidence>
<dbReference type="GO" id="GO:0010073">
    <property type="term" value="P:meristem maintenance"/>
    <property type="evidence" value="ECO:0007669"/>
    <property type="project" value="InterPro"/>
</dbReference>
<feature type="compositionally biased region" description="Basic and acidic residues" evidence="1">
    <location>
        <begin position="7"/>
        <end position="19"/>
    </location>
</feature>
<evidence type="ECO:0000256" key="1">
    <source>
        <dbReference type="SAM" id="MobiDB-lite"/>
    </source>
</evidence>
<feature type="domain" description="Aminotransferase-like plant mobile" evidence="2">
    <location>
        <begin position="90"/>
        <end position="152"/>
    </location>
</feature>
<proteinExistence type="predicted"/>
<feature type="region of interest" description="Disordered" evidence="1">
    <location>
        <begin position="1"/>
        <end position="56"/>
    </location>
</feature>
<gene>
    <name evidence="3" type="ORF">LUZ63_002226</name>
</gene>
<reference evidence="3" key="1">
    <citation type="journal article" date="2022" name="Cell">
        <title>Repeat-based holocentromeres influence genome architecture and karyotype evolution.</title>
        <authorList>
            <person name="Hofstatter P.G."/>
            <person name="Thangavel G."/>
            <person name="Lux T."/>
            <person name="Neumann P."/>
            <person name="Vondrak T."/>
            <person name="Novak P."/>
            <person name="Zhang M."/>
            <person name="Costa L."/>
            <person name="Castellani M."/>
            <person name="Scott A."/>
            <person name="Toegelov H."/>
            <person name="Fuchs J."/>
            <person name="Mata-Sucre Y."/>
            <person name="Dias Y."/>
            <person name="Vanzela A.L.L."/>
            <person name="Huettel B."/>
            <person name="Almeida C.C.S."/>
            <person name="Simkova H."/>
            <person name="Souza G."/>
            <person name="Pedrosa-Harand A."/>
            <person name="Macas J."/>
            <person name="Mayer K.F.X."/>
            <person name="Houben A."/>
            <person name="Marques A."/>
        </authorList>
    </citation>
    <scope>NUCLEOTIDE SEQUENCE</scope>
    <source>
        <strain evidence="3">RhyBre1mFocal</strain>
    </source>
</reference>
<keyword evidence="4" id="KW-1185">Reference proteome</keyword>